<feature type="transmembrane region" description="Helical" evidence="10">
    <location>
        <begin position="73"/>
        <end position="97"/>
    </location>
</feature>
<keyword evidence="6 10" id="KW-0812">Transmembrane</keyword>
<feature type="transmembrane region" description="Helical" evidence="10">
    <location>
        <begin position="40"/>
        <end position="61"/>
    </location>
</feature>
<dbReference type="EMBL" id="PEVJ01000065">
    <property type="protein sequence ID" value="PIU98212.1"/>
    <property type="molecule type" value="Genomic_DNA"/>
</dbReference>
<reference evidence="12" key="1">
    <citation type="submission" date="2017-09" db="EMBL/GenBank/DDBJ databases">
        <title>Depth-based differentiation of microbial function through sediment-hosted aquifers and enrichment of novel symbionts in the deep terrestrial subsurface.</title>
        <authorList>
            <person name="Probst A.J."/>
            <person name="Ladd B."/>
            <person name="Jarett J.K."/>
            <person name="Geller-Mcgrath D.E."/>
            <person name="Sieber C.M.K."/>
            <person name="Emerson J.B."/>
            <person name="Anantharaman K."/>
            <person name="Thomas B.C."/>
            <person name="Malmstrom R."/>
            <person name="Stieglmeier M."/>
            <person name="Klingl A."/>
            <person name="Woyke T."/>
            <person name="Ryan C.M."/>
            <person name="Banfield J.F."/>
        </authorList>
    </citation>
    <scope>NUCLEOTIDE SEQUENCE [LARGE SCALE GENOMIC DNA]</scope>
</reference>
<dbReference type="GO" id="GO:0008233">
    <property type="term" value="F:peptidase activity"/>
    <property type="evidence" value="ECO:0007669"/>
    <property type="project" value="UniProtKB-KW"/>
</dbReference>
<comment type="caution">
    <text evidence="11">The sequence shown here is derived from an EMBL/GenBank/DDBJ whole genome shotgun (WGS) entry which is preliminary data.</text>
</comment>
<evidence type="ECO:0000313" key="12">
    <source>
        <dbReference type="Proteomes" id="UP000228949"/>
    </source>
</evidence>
<dbReference type="GO" id="GO:0006508">
    <property type="term" value="P:proteolysis"/>
    <property type="evidence" value="ECO:0007669"/>
    <property type="project" value="UniProtKB-KW"/>
</dbReference>
<evidence type="ECO:0000256" key="9">
    <source>
        <dbReference type="ARBA" id="ARBA00023136"/>
    </source>
</evidence>
<accession>A0A2M7B584</accession>
<name>A0A2M7B584_9BACT</name>
<evidence type="ECO:0000256" key="7">
    <source>
        <dbReference type="ARBA" id="ARBA00022801"/>
    </source>
</evidence>
<organism evidence="11 12">
    <name type="scientific">Candidatus Wolfebacteria bacterium CG03_land_8_20_14_0_80_40_12</name>
    <dbReference type="NCBI Taxonomy" id="1975069"/>
    <lineage>
        <taxon>Bacteria</taxon>
        <taxon>Candidatus Wolfeibacteriota</taxon>
    </lineage>
</organism>
<dbReference type="AlphaFoldDB" id="A0A2M7B584"/>
<comment type="subcellular location">
    <subcellularLocation>
        <location evidence="1">Cell membrane</location>
        <topology evidence="1">Multi-pass membrane protein</topology>
    </subcellularLocation>
</comment>
<dbReference type="Pfam" id="PF13367">
    <property type="entry name" value="PrsW-protease"/>
    <property type="match status" value="1"/>
</dbReference>
<feature type="transmembrane region" description="Helical" evidence="10">
    <location>
        <begin position="6"/>
        <end position="28"/>
    </location>
</feature>
<dbReference type="GO" id="GO:0005886">
    <property type="term" value="C:plasma membrane"/>
    <property type="evidence" value="ECO:0007669"/>
    <property type="project" value="UniProtKB-SubCell"/>
</dbReference>
<feature type="transmembrane region" description="Helical" evidence="10">
    <location>
        <begin position="109"/>
        <end position="130"/>
    </location>
</feature>
<evidence type="ECO:0000256" key="1">
    <source>
        <dbReference type="ARBA" id="ARBA00004651"/>
    </source>
</evidence>
<evidence type="ECO:0000256" key="10">
    <source>
        <dbReference type="SAM" id="Phobius"/>
    </source>
</evidence>
<keyword evidence="9 10" id="KW-0472">Membrane</keyword>
<dbReference type="InterPro" id="IPR026898">
    <property type="entry name" value="PrsW"/>
</dbReference>
<evidence type="ECO:0000256" key="5">
    <source>
        <dbReference type="ARBA" id="ARBA00022670"/>
    </source>
</evidence>
<dbReference type="Proteomes" id="UP000228949">
    <property type="component" value="Unassembled WGS sequence"/>
</dbReference>
<proteinExistence type="inferred from homology"/>
<evidence type="ECO:0000313" key="11">
    <source>
        <dbReference type="EMBL" id="PIU98212.1"/>
    </source>
</evidence>
<protein>
    <recommendedName>
        <fullName evidence="3">Protease PrsW</fullName>
    </recommendedName>
</protein>
<dbReference type="PIRSF" id="PIRSF016933">
    <property type="entry name" value="PrsW"/>
    <property type="match status" value="1"/>
</dbReference>
<comment type="similarity">
    <text evidence="2">Belongs to the protease PrsW family.</text>
</comment>
<gene>
    <name evidence="11" type="ORF">COS61_02655</name>
</gene>
<evidence type="ECO:0000256" key="6">
    <source>
        <dbReference type="ARBA" id="ARBA00022692"/>
    </source>
</evidence>
<evidence type="ECO:0000256" key="8">
    <source>
        <dbReference type="ARBA" id="ARBA00022989"/>
    </source>
</evidence>
<evidence type="ECO:0000256" key="4">
    <source>
        <dbReference type="ARBA" id="ARBA00022475"/>
    </source>
</evidence>
<keyword evidence="7" id="KW-0378">Hydrolase</keyword>
<evidence type="ECO:0000256" key="2">
    <source>
        <dbReference type="ARBA" id="ARBA00009165"/>
    </source>
</evidence>
<keyword evidence="8 10" id="KW-1133">Transmembrane helix</keyword>
<evidence type="ECO:0000256" key="3">
    <source>
        <dbReference type="ARBA" id="ARBA00018997"/>
    </source>
</evidence>
<dbReference type="PANTHER" id="PTHR36844">
    <property type="entry name" value="PROTEASE PRSW"/>
    <property type="match status" value="1"/>
</dbReference>
<dbReference type="InterPro" id="IPR023596">
    <property type="entry name" value="Peptidase_PrsW_arch/bac"/>
</dbReference>
<sequence>MNSQISIMTFVFIFLGLLPSFAWLIFFLKEDVHPEPKRMIAKVFFAGVLITFFATAFQLLFSDVFKSFNIEESAPVSFLAFAFIEETFKFLAAYLVVRKSRFFDEPIDAMIYMIVASLGFAMAENMMMAFNILNFVEVFKIIIIRFVGATLLHALSSAVVGYYWAKHIIAKNASQRTTSAVIVKGILLASLLHAIFNYLIIISEEQMSKMLIYPIIFLIIIALFIFWNFEKIKGSAQKS</sequence>
<keyword evidence="4" id="KW-1003">Cell membrane</keyword>
<keyword evidence="5" id="KW-0645">Protease</keyword>
<feature type="transmembrane region" description="Helical" evidence="10">
    <location>
        <begin position="142"/>
        <end position="165"/>
    </location>
</feature>
<dbReference type="PANTHER" id="PTHR36844:SF1">
    <property type="entry name" value="PROTEASE PRSW"/>
    <property type="match status" value="1"/>
</dbReference>
<feature type="transmembrane region" description="Helical" evidence="10">
    <location>
        <begin position="211"/>
        <end position="229"/>
    </location>
</feature>
<feature type="transmembrane region" description="Helical" evidence="10">
    <location>
        <begin position="177"/>
        <end position="199"/>
    </location>
</feature>